<dbReference type="PROSITE" id="PS01152">
    <property type="entry name" value="HESB"/>
    <property type="match status" value="1"/>
</dbReference>
<dbReference type="GO" id="GO:0016226">
    <property type="term" value="P:iron-sulfur cluster assembly"/>
    <property type="evidence" value="ECO:0007669"/>
    <property type="project" value="InterPro"/>
</dbReference>
<dbReference type="NCBIfam" id="TIGR00049">
    <property type="entry name" value="iron-sulfur cluster assembly accessory protein"/>
    <property type="match status" value="1"/>
</dbReference>
<dbReference type="InterPro" id="IPR050322">
    <property type="entry name" value="Fe-S_cluster_asmbl/transfer"/>
</dbReference>
<proteinExistence type="inferred from homology"/>
<comment type="function">
    <text evidence="2">Involved in the assembly of mitochondrial iron-sulfur proteins. Probably involved in the binding of an intermediate of Fe/S cluster assembly.</text>
</comment>
<feature type="domain" description="Core" evidence="3">
    <location>
        <begin position="39"/>
        <end position="138"/>
    </location>
</feature>
<gene>
    <name evidence="4" type="ORF">F2P56_005803</name>
</gene>
<sequence>SARPWGSDFRQIGKSIMMASRILSAVSKMGSAAAKRQALNLTDAAAARISHLLQQRQRPFLRLGVKARGCNGLSYTLNYAEEKGKFDELVEDKGVKILIDPKALMHVIGTKMDFVDDKLRSEFIFINPNSKGQCGCGESFMTTTNTGAA</sequence>
<evidence type="ECO:0000313" key="4">
    <source>
        <dbReference type="EMBL" id="KAF5473848.1"/>
    </source>
</evidence>
<reference evidence="4" key="2">
    <citation type="submission" date="2020-03" db="EMBL/GenBank/DDBJ databases">
        <title>Walnut 2.0.</title>
        <authorList>
            <person name="Marrano A."/>
            <person name="Britton M."/>
            <person name="Zimin A.V."/>
            <person name="Zaini P.A."/>
            <person name="Workman R."/>
            <person name="Puiu D."/>
            <person name="Bianco L."/>
            <person name="Allen B.J."/>
            <person name="Troggio M."/>
            <person name="Leslie C.A."/>
            <person name="Timp W."/>
            <person name="Dendekar A."/>
            <person name="Salzberg S.L."/>
            <person name="Neale D.B."/>
        </authorList>
    </citation>
    <scope>NUCLEOTIDE SEQUENCE</scope>
    <source>
        <tissue evidence="4">Leaves</tissue>
    </source>
</reference>
<organism evidence="4 5">
    <name type="scientific">Juglans regia</name>
    <name type="common">English walnut</name>
    <dbReference type="NCBI Taxonomy" id="51240"/>
    <lineage>
        <taxon>Eukaryota</taxon>
        <taxon>Viridiplantae</taxon>
        <taxon>Streptophyta</taxon>
        <taxon>Embryophyta</taxon>
        <taxon>Tracheophyta</taxon>
        <taxon>Spermatophyta</taxon>
        <taxon>Magnoliopsida</taxon>
        <taxon>eudicotyledons</taxon>
        <taxon>Gunneridae</taxon>
        <taxon>Pentapetalae</taxon>
        <taxon>rosids</taxon>
        <taxon>fabids</taxon>
        <taxon>Fagales</taxon>
        <taxon>Juglandaceae</taxon>
        <taxon>Juglans</taxon>
    </lineage>
</organism>
<accession>A0A833XYB6</accession>
<protein>
    <recommendedName>
        <fullName evidence="3">Core domain-containing protein</fullName>
    </recommendedName>
</protein>
<dbReference type="InterPro" id="IPR016092">
    <property type="entry name" value="ATAP"/>
</dbReference>
<evidence type="ECO:0000259" key="3">
    <source>
        <dbReference type="Pfam" id="PF01521"/>
    </source>
</evidence>
<dbReference type="Gene3D" id="2.60.300.12">
    <property type="entry name" value="HesB-like domain"/>
    <property type="match status" value="1"/>
</dbReference>
<evidence type="ECO:0000313" key="5">
    <source>
        <dbReference type="Proteomes" id="UP000619265"/>
    </source>
</evidence>
<name>A0A833XYB6_JUGRE</name>
<dbReference type="InterPro" id="IPR035903">
    <property type="entry name" value="HesB-like_dom_sf"/>
</dbReference>
<comment type="caution">
    <text evidence="4">The sequence shown here is derived from an EMBL/GenBank/DDBJ whole genome shotgun (WGS) entry which is preliminary data.</text>
</comment>
<dbReference type="InterPro" id="IPR017870">
    <property type="entry name" value="FeS_cluster_insertion_CS"/>
</dbReference>
<dbReference type="FunFam" id="2.60.300.12:FF:000001">
    <property type="entry name" value="Iron-binding protein IscA"/>
    <property type="match status" value="1"/>
</dbReference>
<dbReference type="GO" id="GO:0051536">
    <property type="term" value="F:iron-sulfur cluster binding"/>
    <property type="evidence" value="ECO:0007669"/>
    <property type="project" value="InterPro"/>
</dbReference>
<dbReference type="AlphaFoldDB" id="A0A833XYB6"/>
<dbReference type="EMBL" id="LIHL02000003">
    <property type="protein sequence ID" value="KAF5473848.1"/>
    <property type="molecule type" value="Genomic_DNA"/>
</dbReference>
<evidence type="ECO:0000256" key="2">
    <source>
        <dbReference type="ARBA" id="ARBA00057984"/>
    </source>
</evidence>
<dbReference type="Proteomes" id="UP000619265">
    <property type="component" value="Unassembled WGS sequence"/>
</dbReference>
<dbReference type="Pfam" id="PF01521">
    <property type="entry name" value="Fe-S_biosyn"/>
    <property type="match status" value="1"/>
</dbReference>
<dbReference type="Gramene" id="Jr03_01760_p1">
    <property type="protein sequence ID" value="cds.Jr03_01760_p1"/>
    <property type="gene ID" value="Jr03_01760"/>
</dbReference>
<dbReference type="SUPFAM" id="SSF89360">
    <property type="entry name" value="HesB-like domain"/>
    <property type="match status" value="1"/>
</dbReference>
<reference evidence="4" key="1">
    <citation type="submission" date="2015-10" db="EMBL/GenBank/DDBJ databases">
        <authorList>
            <person name="Martinez-Garcia P.J."/>
            <person name="Crepeau M.W."/>
            <person name="Puiu D."/>
            <person name="Gonzalez-Ibeas D."/>
            <person name="Whalen J."/>
            <person name="Stevens K."/>
            <person name="Paul R."/>
            <person name="Butterfield T."/>
            <person name="Britton M."/>
            <person name="Reagan R."/>
            <person name="Chakraborty S."/>
            <person name="Walawage S.L."/>
            <person name="Vasquez-Gross H.A."/>
            <person name="Cardeno C."/>
            <person name="Famula R."/>
            <person name="Pratt K."/>
            <person name="Kuruganti S."/>
            <person name="Aradhya M.K."/>
            <person name="Leslie C.A."/>
            <person name="Dandekar A.M."/>
            <person name="Salzberg S.L."/>
            <person name="Wegrzyn J.L."/>
            <person name="Langley C.H."/>
            <person name="Neale D.B."/>
        </authorList>
    </citation>
    <scope>NUCLEOTIDE SEQUENCE</scope>
    <source>
        <tissue evidence="4">Leaves</tissue>
    </source>
</reference>
<comment type="similarity">
    <text evidence="1">Belongs to the HesB/IscA family.</text>
</comment>
<dbReference type="PANTHER" id="PTHR10072:SF41">
    <property type="entry name" value="IRON-SULFUR CLUSTER ASSEMBLY 1 HOMOLOG, MITOCHONDRIAL"/>
    <property type="match status" value="1"/>
</dbReference>
<dbReference type="InterPro" id="IPR000361">
    <property type="entry name" value="ATAP_core_dom"/>
</dbReference>
<dbReference type="PANTHER" id="PTHR10072">
    <property type="entry name" value="IRON-SULFUR CLUSTER ASSEMBLY PROTEIN"/>
    <property type="match status" value="1"/>
</dbReference>
<evidence type="ECO:0000256" key="1">
    <source>
        <dbReference type="ARBA" id="ARBA00006718"/>
    </source>
</evidence>
<feature type="non-terminal residue" evidence="4">
    <location>
        <position position="149"/>
    </location>
</feature>